<feature type="transmembrane region" description="Helical" evidence="1">
    <location>
        <begin position="50"/>
        <end position="67"/>
    </location>
</feature>
<keyword evidence="1" id="KW-0812">Transmembrane</keyword>
<comment type="caution">
    <text evidence="2">The sequence shown here is derived from an EMBL/GenBank/DDBJ whole genome shotgun (WGS) entry which is preliminary data.</text>
</comment>
<protein>
    <submittedName>
        <fullName evidence="2">Uncharacterized membrane protein YhaH (DUF805 family)</fullName>
    </submittedName>
</protein>
<proteinExistence type="predicted"/>
<feature type="transmembrane region" description="Helical" evidence="1">
    <location>
        <begin position="24"/>
        <end position="44"/>
    </location>
</feature>
<evidence type="ECO:0000313" key="2">
    <source>
        <dbReference type="EMBL" id="MBB3111176.1"/>
    </source>
</evidence>
<keyword evidence="1" id="KW-0472">Membrane</keyword>
<gene>
    <name evidence="2" type="ORF">FHS18_003244</name>
</gene>
<organism evidence="2 3">
    <name type="scientific">Paenibacillus phyllosphaerae</name>
    <dbReference type="NCBI Taxonomy" id="274593"/>
    <lineage>
        <taxon>Bacteria</taxon>
        <taxon>Bacillati</taxon>
        <taxon>Bacillota</taxon>
        <taxon>Bacilli</taxon>
        <taxon>Bacillales</taxon>
        <taxon>Paenibacillaceae</taxon>
        <taxon>Paenibacillus</taxon>
    </lineage>
</organism>
<keyword evidence="3" id="KW-1185">Reference proteome</keyword>
<name>A0A7W5FNC0_9BACL</name>
<dbReference type="Proteomes" id="UP000570361">
    <property type="component" value="Unassembled WGS sequence"/>
</dbReference>
<sequence>MGWYVNVIRNYAGFAGRARRKEFWMFYLVNIIISILIGVAEAILGIESSLLSGLYGLFILLPSLALGARRLHDIGKSGWWLLIGLIPLIGGIVLFVFSIMEGDDDTNKYGQDPKLFA</sequence>
<dbReference type="AlphaFoldDB" id="A0A7W5FNC0"/>
<dbReference type="RefSeq" id="WP_183601040.1">
    <property type="nucleotide sequence ID" value="NZ_JACHXK010000006.1"/>
</dbReference>
<keyword evidence="1" id="KW-1133">Transmembrane helix</keyword>
<dbReference type="GO" id="GO:0005886">
    <property type="term" value="C:plasma membrane"/>
    <property type="evidence" value="ECO:0007669"/>
    <property type="project" value="TreeGrafter"/>
</dbReference>
<feature type="transmembrane region" description="Helical" evidence="1">
    <location>
        <begin position="79"/>
        <end position="100"/>
    </location>
</feature>
<reference evidence="2 3" key="1">
    <citation type="submission" date="2020-08" db="EMBL/GenBank/DDBJ databases">
        <title>Genomic Encyclopedia of Type Strains, Phase III (KMG-III): the genomes of soil and plant-associated and newly described type strains.</title>
        <authorList>
            <person name="Whitman W."/>
        </authorList>
    </citation>
    <scope>NUCLEOTIDE SEQUENCE [LARGE SCALE GENOMIC DNA]</scope>
    <source>
        <strain evidence="2 3">CECT 5862</strain>
    </source>
</reference>
<dbReference type="EMBL" id="JACHXK010000006">
    <property type="protein sequence ID" value="MBB3111176.1"/>
    <property type="molecule type" value="Genomic_DNA"/>
</dbReference>
<dbReference type="PANTHER" id="PTHR34980">
    <property type="entry name" value="INNER MEMBRANE PROTEIN-RELATED-RELATED"/>
    <property type="match status" value="1"/>
</dbReference>
<dbReference type="Pfam" id="PF05656">
    <property type="entry name" value="DUF805"/>
    <property type="match status" value="1"/>
</dbReference>
<evidence type="ECO:0000313" key="3">
    <source>
        <dbReference type="Proteomes" id="UP000570361"/>
    </source>
</evidence>
<dbReference type="PANTHER" id="PTHR34980:SF2">
    <property type="entry name" value="INNER MEMBRANE PROTEIN YHAH-RELATED"/>
    <property type="match status" value="1"/>
</dbReference>
<dbReference type="InterPro" id="IPR008523">
    <property type="entry name" value="DUF805"/>
</dbReference>
<evidence type="ECO:0000256" key="1">
    <source>
        <dbReference type="SAM" id="Phobius"/>
    </source>
</evidence>
<accession>A0A7W5FNC0</accession>